<accession>A0AAE3AZ17</accession>
<dbReference type="GO" id="GO:0005886">
    <property type="term" value="C:plasma membrane"/>
    <property type="evidence" value="ECO:0007669"/>
    <property type="project" value="UniProtKB-SubCell"/>
</dbReference>
<feature type="transmembrane region" description="Helical" evidence="7">
    <location>
        <begin position="214"/>
        <end position="234"/>
    </location>
</feature>
<dbReference type="InterPro" id="IPR050809">
    <property type="entry name" value="UgpAE/MalFG_permease"/>
</dbReference>
<dbReference type="SUPFAM" id="SSF161098">
    <property type="entry name" value="MetI-like"/>
    <property type="match status" value="1"/>
</dbReference>
<dbReference type="PANTHER" id="PTHR43227">
    <property type="entry name" value="BLL4140 PROTEIN"/>
    <property type="match status" value="1"/>
</dbReference>
<evidence type="ECO:0000256" key="6">
    <source>
        <dbReference type="ARBA" id="ARBA00023136"/>
    </source>
</evidence>
<evidence type="ECO:0000256" key="4">
    <source>
        <dbReference type="ARBA" id="ARBA00022692"/>
    </source>
</evidence>
<dbReference type="AlphaFoldDB" id="A0AAE3AZ17"/>
<dbReference type="InterPro" id="IPR035906">
    <property type="entry name" value="MetI-like_sf"/>
</dbReference>
<dbReference type="PROSITE" id="PS50928">
    <property type="entry name" value="ABC_TM1"/>
    <property type="match status" value="1"/>
</dbReference>
<gene>
    <name evidence="9" type="ORF">LKD45_11275</name>
</gene>
<comment type="subcellular location">
    <subcellularLocation>
        <location evidence="1 7">Cell membrane</location>
        <topology evidence="1 7">Multi-pass membrane protein</topology>
    </subcellularLocation>
</comment>
<keyword evidence="10" id="KW-1185">Reference proteome</keyword>
<feature type="transmembrane region" description="Helical" evidence="7">
    <location>
        <begin position="12"/>
        <end position="36"/>
    </location>
</feature>
<feature type="transmembrane region" description="Helical" evidence="7">
    <location>
        <begin position="269"/>
        <end position="290"/>
    </location>
</feature>
<dbReference type="Proteomes" id="UP001199355">
    <property type="component" value="Unassembled WGS sequence"/>
</dbReference>
<dbReference type="Gene3D" id="1.10.3720.10">
    <property type="entry name" value="MetI-like"/>
    <property type="match status" value="1"/>
</dbReference>
<evidence type="ECO:0000256" key="2">
    <source>
        <dbReference type="ARBA" id="ARBA00022448"/>
    </source>
</evidence>
<protein>
    <submittedName>
        <fullName evidence="9">Sugar ABC transporter permease</fullName>
    </submittedName>
</protein>
<comment type="similarity">
    <text evidence="7">Belongs to the binding-protein-dependent transport system permease family.</text>
</comment>
<evidence type="ECO:0000256" key="5">
    <source>
        <dbReference type="ARBA" id="ARBA00022989"/>
    </source>
</evidence>
<keyword evidence="4 7" id="KW-0812">Transmembrane</keyword>
<evidence type="ECO:0000259" key="8">
    <source>
        <dbReference type="PROSITE" id="PS50928"/>
    </source>
</evidence>
<dbReference type="Pfam" id="PF00528">
    <property type="entry name" value="BPD_transp_1"/>
    <property type="match status" value="1"/>
</dbReference>
<dbReference type="RefSeq" id="WP_117960055.1">
    <property type="nucleotide sequence ID" value="NZ_JAJEQF010000031.1"/>
</dbReference>
<feature type="transmembrane region" description="Helical" evidence="7">
    <location>
        <begin position="110"/>
        <end position="130"/>
    </location>
</feature>
<keyword evidence="6 7" id="KW-0472">Membrane</keyword>
<evidence type="ECO:0000313" key="10">
    <source>
        <dbReference type="Proteomes" id="UP001199355"/>
    </source>
</evidence>
<evidence type="ECO:0000256" key="3">
    <source>
        <dbReference type="ARBA" id="ARBA00022475"/>
    </source>
</evidence>
<evidence type="ECO:0000256" key="7">
    <source>
        <dbReference type="RuleBase" id="RU363032"/>
    </source>
</evidence>
<keyword evidence="3" id="KW-1003">Cell membrane</keyword>
<name>A0AAE3AZ17_9FIRM</name>
<proteinExistence type="inferred from homology"/>
<organism evidence="9 10">
    <name type="scientific">Gallintestinimicrobium propionicum</name>
    <dbReference type="NCBI Taxonomy" id="2981770"/>
    <lineage>
        <taxon>Bacteria</taxon>
        <taxon>Bacillati</taxon>
        <taxon>Bacillota</taxon>
        <taxon>Clostridia</taxon>
        <taxon>Lachnospirales</taxon>
        <taxon>Lachnospiraceae</taxon>
        <taxon>Gallintestinimicrobium</taxon>
    </lineage>
</organism>
<sequence>MDRYYKKRFVPLALPALILFVMVIVIPFIMGVIYSFTAWRGTYFAGGDHFWEAFVGFDNYVKAFKTKKFLDAFVYTIKVTLVAVVAINVVSLAMALLATSLNKGAAAYRTIYFLPNLLGGLALGYIWQFIFEIVFSKILFGEDGIISIPALCNMTQDNTKALFALVMLITWQMAGYMMIIYTTGLNNIPKDLSEAAAIDGAGTWQRFKSITVPMLMPSFTIVFFLTLSKCFMLLDQNVALTDGNFSTRMLAMQILYTTRDGSPPDYGLAQAQAVIFFVLIAAVTLVQVSITSKKEVEL</sequence>
<reference evidence="9 10" key="1">
    <citation type="submission" date="2021-10" db="EMBL/GenBank/DDBJ databases">
        <title>Anaerobic single-cell dispensing facilitates the cultivation of human gut bacteria.</title>
        <authorList>
            <person name="Afrizal A."/>
        </authorList>
    </citation>
    <scope>NUCLEOTIDE SEQUENCE [LARGE SCALE GENOMIC DNA]</scope>
    <source>
        <strain evidence="9 10">CLA-AA-H244</strain>
    </source>
</reference>
<comment type="caution">
    <text evidence="9">The sequence shown here is derived from an EMBL/GenBank/DDBJ whole genome shotgun (WGS) entry which is preliminary data.</text>
</comment>
<feature type="transmembrane region" description="Helical" evidence="7">
    <location>
        <begin position="161"/>
        <end position="181"/>
    </location>
</feature>
<evidence type="ECO:0000256" key="1">
    <source>
        <dbReference type="ARBA" id="ARBA00004651"/>
    </source>
</evidence>
<feature type="domain" description="ABC transmembrane type-1" evidence="8">
    <location>
        <begin position="73"/>
        <end position="287"/>
    </location>
</feature>
<dbReference type="GO" id="GO:0055085">
    <property type="term" value="P:transmembrane transport"/>
    <property type="evidence" value="ECO:0007669"/>
    <property type="project" value="InterPro"/>
</dbReference>
<keyword evidence="5 7" id="KW-1133">Transmembrane helix</keyword>
<feature type="transmembrane region" description="Helical" evidence="7">
    <location>
        <begin position="72"/>
        <end position="98"/>
    </location>
</feature>
<evidence type="ECO:0000313" key="9">
    <source>
        <dbReference type="EMBL" id="MCC2168260.1"/>
    </source>
</evidence>
<dbReference type="EMBL" id="JAJEQF010000031">
    <property type="protein sequence ID" value="MCC2168260.1"/>
    <property type="molecule type" value="Genomic_DNA"/>
</dbReference>
<dbReference type="CDD" id="cd06261">
    <property type="entry name" value="TM_PBP2"/>
    <property type="match status" value="1"/>
</dbReference>
<dbReference type="PANTHER" id="PTHR43227:SF11">
    <property type="entry name" value="BLL4140 PROTEIN"/>
    <property type="match status" value="1"/>
</dbReference>
<dbReference type="InterPro" id="IPR000515">
    <property type="entry name" value="MetI-like"/>
</dbReference>
<keyword evidence="2 7" id="KW-0813">Transport</keyword>